<dbReference type="PROSITE" id="PS00615">
    <property type="entry name" value="C_TYPE_LECTIN_1"/>
    <property type="match status" value="2"/>
</dbReference>
<keyword evidence="2" id="KW-0812">Transmembrane</keyword>
<dbReference type="PROSITE" id="PS50041">
    <property type="entry name" value="C_TYPE_LECTIN_2"/>
    <property type="match status" value="2"/>
</dbReference>
<dbReference type="EMBL" id="JAWDGP010005925">
    <property type="protein sequence ID" value="KAK3749804.1"/>
    <property type="molecule type" value="Genomic_DNA"/>
</dbReference>
<dbReference type="PANTHER" id="PTHR22802:SF458">
    <property type="entry name" value="C-TYPE LECTIN DOMAIN-CONTAINING PROTEIN"/>
    <property type="match status" value="1"/>
</dbReference>
<name>A0AAE1D0R8_9GAST</name>
<dbReference type="Pfam" id="PF00059">
    <property type="entry name" value="Lectin_C"/>
    <property type="match status" value="2"/>
</dbReference>
<gene>
    <name evidence="5" type="ORF">RRG08_063087</name>
</gene>
<feature type="transmembrane region" description="Helical" evidence="2">
    <location>
        <begin position="491"/>
        <end position="510"/>
    </location>
</feature>
<evidence type="ECO:0000313" key="5">
    <source>
        <dbReference type="EMBL" id="KAK3749804.1"/>
    </source>
</evidence>
<dbReference type="InterPro" id="IPR051004">
    <property type="entry name" value="DC-SIGN_domain-containing"/>
</dbReference>
<dbReference type="Gene3D" id="3.10.100.10">
    <property type="entry name" value="Mannose-Binding Protein A, subunit A"/>
    <property type="match status" value="2"/>
</dbReference>
<dbReference type="InterPro" id="IPR001304">
    <property type="entry name" value="C-type_lectin-like"/>
</dbReference>
<feature type="domain" description="C-type lectin" evidence="4">
    <location>
        <begin position="552"/>
        <end position="691"/>
    </location>
</feature>
<evidence type="ECO:0000256" key="2">
    <source>
        <dbReference type="SAM" id="Phobius"/>
    </source>
</evidence>
<proteinExistence type="predicted"/>
<feature type="chain" id="PRO_5041919365" description="C-type lectin domain-containing protein" evidence="3">
    <location>
        <begin position="23"/>
        <end position="708"/>
    </location>
</feature>
<keyword evidence="6" id="KW-1185">Reference proteome</keyword>
<feature type="domain" description="C-type lectin" evidence="4">
    <location>
        <begin position="46"/>
        <end position="163"/>
    </location>
</feature>
<comment type="caution">
    <text evidence="5">The sequence shown here is derived from an EMBL/GenBank/DDBJ whole genome shotgun (WGS) entry which is preliminary data.</text>
</comment>
<feature type="signal peptide" evidence="3">
    <location>
        <begin position="1"/>
        <end position="22"/>
    </location>
</feature>
<organism evidence="5 6">
    <name type="scientific">Elysia crispata</name>
    <name type="common">lettuce slug</name>
    <dbReference type="NCBI Taxonomy" id="231223"/>
    <lineage>
        <taxon>Eukaryota</taxon>
        <taxon>Metazoa</taxon>
        <taxon>Spiralia</taxon>
        <taxon>Lophotrochozoa</taxon>
        <taxon>Mollusca</taxon>
        <taxon>Gastropoda</taxon>
        <taxon>Heterobranchia</taxon>
        <taxon>Euthyneura</taxon>
        <taxon>Panpulmonata</taxon>
        <taxon>Sacoglossa</taxon>
        <taxon>Placobranchoidea</taxon>
        <taxon>Plakobranchidae</taxon>
        <taxon>Elysia</taxon>
    </lineage>
</organism>
<accession>A0AAE1D0R8</accession>
<dbReference type="InterPro" id="IPR016187">
    <property type="entry name" value="CTDL_fold"/>
</dbReference>
<keyword evidence="1" id="KW-1015">Disulfide bond</keyword>
<protein>
    <recommendedName>
        <fullName evidence="4">C-type lectin domain-containing protein</fullName>
    </recommendedName>
</protein>
<dbReference type="SMART" id="SM00034">
    <property type="entry name" value="CLECT"/>
    <property type="match status" value="2"/>
</dbReference>
<evidence type="ECO:0000256" key="1">
    <source>
        <dbReference type="ARBA" id="ARBA00023157"/>
    </source>
</evidence>
<dbReference type="AlphaFoldDB" id="A0AAE1D0R8"/>
<dbReference type="InterPro" id="IPR018378">
    <property type="entry name" value="C-type_lectin_CS"/>
</dbReference>
<evidence type="ECO:0000313" key="6">
    <source>
        <dbReference type="Proteomes" id="UP001283361"/>
    </source>
</evidence>
<dbReference type="PANTHER" id="PTHR22802">
    <property type="entry name" value="C-TYPE LECTIN SUPERFAMILY MEMBER"/>
    <property type="match status" value="1"/>
</dbReference>
<keyword evidence="2" id="KW-1133">Transmembrane helix</keyword>
<sequence>MIWKYSLTDLAVVLSLIIMTTGQMLQDRPSLADYASGEVVLTLVPDKLTWDQAYHACDSLLGGTLARIDSHEADQAIRQFSTTTWAGYAWADSWFGIQWRQLTQNGYKKLVWSDNCQDLNTLRYHNFKSGDGTYDGKDFCYRMKSDYEWERKVCGERNSFICEHRIFPYPGNFTTDTGSGMMVVTKNSALNCSEVCNQLHGCYRVSDLGNSSCIVDLVSDDPTDAVTSLFKPMLITSSVLELTNAQKTAIEVKVINLPVPLWDSLCEPQVNFSAPSGMVAPHDIDVPTVLASAEPCTSTFILQTSSCAIIQPSTSTEVRTTTVLDTVTLTPEVSTVPTTVRYTHTVTETAQLFSSCSPEVITVSTSNCVGVTPSASTMFHTTTVYGTVTETPLVNIVPTTVVLTDTVTRTLDASSCTPIIVPDIETITKTQTVSAASSVCPTQATVYNLTSKNIDLAVSSIVSELSINERSTSRSRAKYKSAPDHRVSSQTMGLISMGFILMVMLLILAIDAPTMIMALKDKILLSVHVQSVELLLVCQMFSAFSVKDSADYASREVELTLVPDKLPWDEAHQACHSLRAALARIDSHEADQTIRHFFNTTWKSYIGHNFWFGIHCRQTTESGPRRLFWSDNYQVIDKLRYQNFESGFCAGCNMLERESSSHSENSFCYRLKRGFKWERKPCDDENSFICEHRIFSPNDGSQTLIVNL</sequence>
<evidence type="ECO:0000259" key="4">
    <source>
        <dbReference type="PROSITE" id="PS50041"/>
    </source>
</evidence>
<keyword evidence="2" id="KW-0472">Membrane</keyword>
<reference evidence="5" key="1">
    <citation type="journal article" date="2023" name="G3 (Bethesda)">
        <title>A reference genome for the long-term kleptoplast-retaining sea slug Elysia crispata morphotype clarki.</title>
        <authorList>
            <person name="Eastman K.E."/>
            <person name="Pendleton A.L."/>
            <person name="Shaikh M.A."/>
            <person name="Suttiyut T."/>
            <person name="Ogas R."/>
            <person name="Tomko P."/>
            <person name="Gavelis G."/>
            <person name="Widhalm J.R."/>
            <person name="Wisecaver J.H."/>
        </authorList>
    </citation>
    <scope>NUCLEOTIDE SEQUENCE</scope>
    <source>
        <strain evidence="5">ECLA1</strain>
    </source>
</reference>
<dbReference type="CDD" id="cd00037">
    <property type="entry name" value="CLECT"/>
    <property type="match status" value="2"/>
</dbReference>
<dbReference type="Proteomes" id="UP001283361">
    <property type="component" value="Unassembled WGS sequence"/>
</dbReference>
<evidence type="ECO:0000256" key="3">
    <source>
        <dbReference type="SAM" id="SignalP"/>
    </source>
</evidence>
<dbReference type="SUPFAM" id="SSF56436">
    <property type="entry name" value="C-type lectin-like"/>
    <property type="match status" value="2"/>
</dbReference>
<dbReference type="InterPro" id="IPR016186">
    <property type="entry name" value="C-type_lectin-like/link_sf"/>
</dbReference>
<keyword evidence="3" id="KW-0732">Signal</keyword>